<organism evidence="1 2">
    <name type="scientific">Willisornis vidua</name>
    <name type="common">Xingu scale-backed antbird</name>
    <dbReference type="NCBI Taxonomy" id="1566151"/>
    <lineage>
        <taxon>Eukaryota</taxon>
        <taxon>Metazoa</taxon>
        <taxon>Chordata</taxon>
        <taxon>Craniata</taxon>
        <taxon>Vertebrata</taxon>
        <taxon>Euteleostomi</taxon>
        <taxon>Archelosauria</taxon>
        <taxon>Archosauria</taxon>
        <taxon>Dinosauria</taxon>
        <taxon>Saurischia</taxon>
        <taxon>Theropoda</taxon>
        <taxon>Coelurosauria</taxon>
        <taxon>Aves</taxon>
        <taxon>Neognathae</taxon>
        <taxon>Neoaves</taxon>
        <taxon>Telluraves</taxon>
        <taxon>Australaves</taxon>
        <taxon>Passeriformes</taxon>
        <taxon>Thamnophilidae</taxon>
        <taxon>Willisornis</taxon>
    </lineage>
</organism>
<accession>A0ABQ9D3P7</accession>
<comment type="caution">
    <text evidence="1">The sequence shown here is derived from an EMBL/GenBank/DDBJ whole genome shotgun (WGS) entry which is preliminary data.</text>
</comment>
<sequence>MMWKTIAWLGTTVEKVLPTLLYVREDWPLHSMSTCNGDDTDIFALTATMTLWLIIQDPESKDVLVIYGPHLLMALLCQIFMSTKQMPDESNGITPVSNCHEGLAAACHESGFQ</sequence>
<evidence type="ECO:0000313" key="1">
    <source>
        <dbReference type="EMBL" id="KAJ7414268.1"/>
    </source>
</evidence>
<protein>
    <submittedName>
        <fullName evidence="1">Maestro heat-like repeat-containing protein family member 1-like protein</fullName>
    </submittedName>
</protein>
<evidence type="ECO:0000313" key="2">
    <source>
        <dbReference type="Proteomes" id="UP001145742"/>
    </source>
</evidence>
<name>A0ABQ9D3P7_9PASS</name>
<gene>
    <name evidence="1" type="ORF">WISP_85227</name>
</gene>
<reference evidence="1" key="1">
    <citation type="submission" date="2019-10" db="EMBL/GenBank/DDBJ databases">
        <authorList>
            <person name="Soares A.E.R."/>
            <person name="Aleixo A."/>
            <person name="Schneider P."/>
            <person name="Miyaki C.Y."/>
            <person name="Schneider M.P."/>
            <person name="Mello C."/>
            <person name="Vasconcelos A.T.R."/>
        </authorList>
    </citation>
    <scope>NUCLEOTIDE SEQUENCE</scope>
    <source>
        <tissue evidence="1">Muscle</tissue>
    </source>
</reference>
<proteinExistence type="predicted"/>
<dbReference type="Proteomes" id="UP001145742">
    <property type="component" value="Unassembled WGS sequence"/>
</dbReference>
<dbReference type="EMBL" id="WHWB01034078">
    <property type="protein sequence ID" value="KAJ7414268.1"/>
    <property type="molecule type" value="Genomic_DNA"/>
</dbReference>
<keyword evidence="2" id="KW-1185">Reference proteome</keyword>